<dbReference type="InterPro" id="IPR000719">
    <property type="entry name" value="Prot_kinase_dom"/>
</dbReference>
<dbReference type="AlphaFoldDB" id="A0A7S0X1T2"/>
<dbReference type="SUPFAM" id="SSF56112">
    <property type="entry name" value="Protein kinase-like (PK-like)"/>
    <property type="match status" value="1"/>
</dbReference>
<accession>A0A7S0X1T2</accession>
<dbReference type="EMBL" id="HBFC01000040">
    <property type="protein sequence ID" value="CAD8697345.1"/>
    <property type="molecule type" value="Transcribed_RNA"/>
</dbReference>
<sequence>MLKEVMALAKLQHSHKRTSYIAQYFLAQEFPVPDPSDANPVADFLVIRLELCKGGTLQGELEAYREKGEGMPIEDVRKYLAQMAEAFSFMADEEIVSSGFQTRQPMPEPSQRRLPAG</sequence>
<name>A0A7S0X1T2_9CHLO</name>
<evidence type="ECO:0000313" key="3">
    <source>
        <dbReference type="EMBL" id="CAD8697345.1"/>
    </source>
</evidence>
<feature type="domain" description="Protein kinase" evidence="2">
    <location>
        <begin position="1"/>
        <end position="117"/>
    </location>
</feature>
<gene>
    <name evidence="3" type="ORF">MANT1106_LOCUS24</name>
</gene>
<organism evidence="3">
    <name type="scientific">Mantoniella antarctica</name>
    <dbReference type="NCBI Taxonomy" id="81844"/>
    <lineage>
        <taxon>Eukaryota</taxon>
        <taxon>Viridiplantae</taxon>
        <taxon>Chlorophyta</taxon>
        <taxon>Mamiellophyceae</taxon>
        <taxon>Mamiellales</taxon>
        <taxon>Mamiellaceae</taxon>
        <taxon>Mantoniella</taxon>
    </lineage>
</organism>
<dbReference type="GO" id="GO:0004672">
    <property type="term" value="F:protein kinase activity"/>
    <property type="evidence" value="ECO:0007669"/>
    <property type="project" value="InterPro"/>
</dbReference>
<reference evidence="3" key="1">
    <citation type="submission" date="2021-01" db="EMBL/GenBank/DDBJ databases">
        <authorList>
            <person name="Corre E."/>
            <person name="Pelletier E."/>
            <person name="Niang G."/>
            <person name="Scheremetjew M."/>
            <person name="Finn R."/>
            <person name="Kale V."/>
            <person name="Holt S."/>
            <person name="Cochrane G."/>
            <person name="Meng A."/>
            <person name="Brown T."/>
            <person name="Cohen L."/>
        </authorList>
    </citation>
    <scope>NUCLEOTIDE SEQUENCE</scope>
    <source>
        <strain evidence="3">SL-175</strain>
    </source>
</reference>
<dbReference type="GO" id="GO:0005524">
    <property type="term" value="F:ATP binding"/>
    <property type="evidence" value="ECO:0007669"/>
    <property type="project" value="InterPro"/>
</dbReference>
<protein>
    <recommendedName>
        <fullName evidence="2">Protein kinase domain-containing protein</fullName>
    </recommendedName>
</protein>
<evidence type="ECO:0000256" key="1">
    <source>
        <dbReference type="SAM" id="MobiDB-lite"/>
    </source>
</evidence>
<dbReference type="Gene3D" id="1.10.510.10">
    <property type="entry name" value="Transferase(Phosphotransferase) domain 1"/>
    <property type="match status" value="1"/>
</dbReference>
<feature type="region of interest" description="Disordered" evidence="1">
    <location>
        <begin position="98"/>
        <end position="117"/>
    </location>
</feature>
<evidence type="ECO:0000259" key="2">
    <source>
        <dbReference type="PROSITE" id="PS50011"/>
    </source>
</evidence>
<dbReference type="Gene3D" id="3.30.200.20">
    <property type="entry name" value="Phosphorylase Kinase, domain 1"/>
    <property type="match status" value="1"/>
</dbReference>
<proteinExistence type="predicted"/>
<dbReference type="PROSITE" id="PS50011">
    <property type="entry name" value="PROTEIN_KINASE_DOM"/>
    <property type="match status" value="1"/>
</dbReference>
<dbReference type="InterPro" id="IPR011009">
    <property type="entry name" value="Kinase-like_dom_sf"/>
</dbReference>